<dbReference type="EMBL" id="RZNH01000041">
    <property type="protein sequence ID" value="NOU61753.1"/>
    <property type="molecule type" value="Genomic_DNA"/>
</dbReference>
<protein>
    <submittedName>
        <fullName evidence="3">XRE family transcriptional regulator</fullName>
    </submittedName>
</protein>
<dbReference type="InterPro" id="IPR050807">
    <property type="entry name" value="TransReg_Diox_bact_type"/>
</dbReference>
<comment type="caution">
    <text evidence="3">The sequence shown here is derived from an EMBL/GenBank/DDBJ whole genome shotgun (WGS) entry which is preliminary data.</text>
</comment>
<dbReference type="Proteomes" id="UP000732105">
    <property type="component" value="Unassembled WGS sequence"/>
</dbReference>
<dbReference type="CDD" id="cd00093">
    <property type="entry name" value="HTH_XRE"/>
    <property type="match status" value="1"/>
</dbReference>
<dbReference type="Pfam" id="PF01381">
    <property type="entry name" value="HTH_3"/>
    <property type="match status" value="1"/>
</dbReference>
<keyword evidence="4" id="KW-1185">Reference proteome</keyword>
<dbReference type="Gene3D" id="1.10.260.40">
    <property type="entry name" value="lambda repressor-like DNA-binding domains"/>
    <property type="match status" value="1"/>
</dbReference>
<dbReference type="RefSeq" id="WP_171597011.1">
    <property type="nucleotide sequence ID" value="NZ_RZNH01000041.1"/>
</dbReference>
<evidence type="ECO:0000313" key="4">
    <source>
        <dbReference type="Proteomes" id="UP000732105"/>
    </source>
</evidence>
<dbReference type="PROSITE" id="PS50943">
    <property type="entry name" value="HTH_CROC1"/>
    <property type="match status" value="1"/>
</dbReference>
<feature type="domain" description="HTH cro/C1-type" evidence="2">
    <location>
        <begin position="10"/>
        <end position="64"/>
    </location>
</feature>
<accession>A0ABX1X011</accession>
<gene>
    <name evidence="3" type="ORF">ELS83_18290</name>
</gene>
<sequence length="77" mass="8990">MLENIFGLILKEIRSEKNISQEKLAEFSNLDRTYISLLERGLRQPTLTTIFKLSAALQITPQELIHKVYESYQHAKK</sequence>
<dbReference type="SMART" id="SM00530">
    <property type="entry name" value="HTH_XRE"/>
    <property type="match status" value="1"/>
</dbReference>
<dbReference type="InterPro" id="IPR001387">
    <property type="entry name" value="Cro/C1-type_HTH"/>
</dbReference>
<reference evidence="3 4" key="1">
    <citation type="submission" date="2018-12" db="EMBL/GenBank/DDBJ databases">
        <title>Marinifilum JC070 sp. nov., a marine bacterium isolated from Yongle Blue Hole in the South China Sea.</title>
        <authorList>
            <person name="Fu T."/>
        </authorList>
    </citation>
    <scope>NUCLEOTIDE SEQUENCE [LARGE SCALE GENOMIC DNA]</scope>
    <source>
        <strain evidence="3 4">JC070</strain>
    </source>
</reference>
<proteinExistence type="predicted"/>
<dbReference type="PANTHER" id="PTHR46797:SF1">
    <property type="entry name" value="METHYLPHOSPHONATE SYNTHASE"/>
    <property type="match status" value="1"/>
</dbReference>
<evidence type="ECO:0000259" key="2">
    <source>
        <dbReference type="PROSITE" id="PS50943"/>
    </source>
</evidence>
<dbReference type="InterPro" id="IPR010982">
    <property type="entry name" value="Lambda_DNA-bd_dom_sf"/>
</dbReference>
<evidence type="ECO:0000313" key="3">
    <source>
        <dbReference type="EMBL" id="NOU61753.1"/>
    </source>
</evidence>
<organism evidence="3 4">
    <name type="scientific">Marinifilum caeruleilacunae</name>
    <dbReference type="NCBI Taxonomy" id="2499076"/>
    <lineage>
        <taxon>Bacteria</taxon>
        <taxon>Pseudomonadati</taxon>
        <taxon>Bacteroidota</taxon>
        <taxon>Bacteroidia</taxon>
        <taxon>Marinilabiliales</taxon>
        <taxon>Marinifilaceae</taxon>
    </lineage>
</organism>
<dbReference type="SUPFAM" id="SSF47413">
    <property type="entry name" value="lambda repressor-like DNA-binding domains"/>
    <property type="match status" value="1"/>
</dbReference>
<keyword evidence="1" id="KW-0238">DNA-binding</keyword>
<name>A0ABX1X011_9BACT</name>
<evidence type="ECO:0000256" key="1">
    <source>
        <dbReference type="ARBA" id="ARBA00023125"/>
    </source>
</evidence>
<dbReference type="PANTHER" id="PTHR46797">
    <property type="entry name" value="HTH-TYPE TRANSCRIPTIONAL REGULATOR"/>
    <property type="match status" value="1"/>
</dbReference>